<feature type="compositionally biased region" description="Low complexity" evidence="7">
    <location>
        <begin position="1"/>
        <end position="18"/>
    </location>
</feature>
<dbReference type="EMBL" id="JAUCMX010000025">
    <property type="protein sequence ID" value="KAK3510358.1"/>
    <property type="molecule type" value="Genomic_DNA"/>
</dbReference>
<dbReference type="GO" id="GO:0019905">
    <property type="term" value="F:syntaxin binding"/>
    <property type="evidence" value="ECO:0007669"/>
    <property type="project" value="TreeGrafter"/>
</dbReference>
<feature type="compositionally biased region" description="Low complexity" evidence="7">
    <location>
        <begin position="541"/>
        <end position="552"/>
    </location>
</feature>
<keyword evidence="10" id="KW-1185">Reference proteome</keyword>
<feature type="region of interest" description="Disordered" evidence="7">
    <location>
        <begin position="475"/>
        <end position="500"/>
    </location>
</feature>
<feature type="region of interest" description="Disordered" evidence="7">
    <location>
        <begin position="523"/>
        <end position="573"/>
    </location>
</feature>
<name>A0AAE0PY56_9TELE</name>
<dbReference type="Proteomes" id="UP001274896">
    <property type="component" value="Unassembled WGS sequence"/>
</dbReference>
<evidence type="ECO:0000256" key="7">
    <source>
        <dbReference type="SAM" id="MobiDB-lite"/>
    </source>
</evidence>
<dbReference type="GO" id="GO:0006896">
    <property type="term" value="P:Golgi to vacuole transport"/>
    <property type="evidence" value="ECO:0007669"/>
    <property type="project" value="TreeGrafter"/>
</dbReference>
<comment type="subcellular location">
    <subcellularLocation>
        <location evidence="1">Golgi apparatus</location>
        <location evidence="1">trans-Golgi network</location>
    </subcellularLocation>
</comment>
<dbReference type="GO" id="GO:0015031">
    <property type="term" value="P:protein transport"/>
    <property type="evidence" value="ECO:0007669"/>
    <property type="project" value="UniProtKB-KW"/>
</dbReference>
<dbReference type="InterPro" id="IPR039745">
    <property type="entry name" value="Vps54"/>
</dbReference>
<evidence type="ECO:0000256" key="4">
    <source>
        <dbReference type="ARBA" id="ARBA00022927"/>
    </source>
</evidence>
<comment type="similarity">
    <text evidence="2">Belongs to the VPS54 family.</text>
</comment>
<evidence type="ECO:0000256" key="3">
    <source>
        <dbReference type="ARBA" id="ARBA00022448"/>
    </source>
</evidence>
<dbReference type="GO" id="GO:0000938">
    <property type="term" value="C:GARP complex"/>
    <property type="evidence" value="ECO:0007669"/>
    <property type="project" value="InterPro"/>
</dbReference>
<dbReference type="PANTHER" id="PTHR12965:SF0">
    <property type="entry name" value="VACUOLAR PROTEIN SORTING-ASSOCIATED PROTEIN 54"/>
    <property type="match status" value="1"/>
</dbReference>
<proteinExistence type="inferred from homology"/>
<evidence type="ECO:0000259" key="8">
    <source>
        <dbReference type="Pfam" id="PF10475"/>
    </source>
</evidence>
<keyword evidence="3" id="KW-0813">Transport</keyword>
<keyword evidence="4" id="KW-0653">Protein transport</keyword>
<keyword evidence="6" id="KW-0175">Coiled coil</keyword>
<protein>
    <recommendedName>
        <fullName evidence="8">Vacuolar protein sorting-associated protein 54 N-terminal domain-containing protein</fullName>
    </recommendedName>
</protein>
<keyword evidence="5" id="KW-0333">Golgi apparatus</keyword>
<feature type="region of interest" description="Disordered" evidence="7">
    <location>
        <begin position="1"/>
        <end position="60"/>
    </location>
</feature>
<organism evidence="9 10">
    <name type="scientific">Hemibagrus guttatus</name>
    <dbReference type="NCBI Taxonomy" id="175788"/>
    <lineage>
        <taxon>Eukaryota</taxon>
        <taxon>Metazoa</taxon>
        <taxon>Chordata</taxon>
        <taxon>Craniata</taxon>
        <taxon>Vertebrata</taxon>
        <taxon>Euteleostomi</taxon>
        <taxon>Actinopterygii</taxon>
        <taxon>Neopterygii</taxon>
        <taxon>Teleostei</taxon>
        <taxon>Ostariophysi</taxon>
        <taxon>Siluriformes</taxon>
        <taxon>Bagridae</taxon>
        <taxon>Hemibagrus</taxon>
    </lineage>
</organism>
<evidence type="ECO:0000256" key="1">
    <source>
        <dbReference type="ARBA" id="ARBA00004601"/>
    </source>
</evidence>
<evidence type="ECO:0000313" key="10">
    <source>
        <dbReference type="Proteomes" id="UP001274896"/>
    </source>
</evidence>
<accession>A0AAE0PY56</accession>
<evidence type="ECO:0000313" key="9">
    <source>
        <dbReference type="EMBL" id="KAK3510358.1"/>
    </source>
</evidence>
<sequence length="573" mass="63504">MASGPGSVPVVQPGVGPPATDRLFRKPRDLTGLSTHYRPPRSLPDVCPKEPTGEVRGLSDAPSVVADQHRWTVYNSKVNLPAALNDPRLAKRESDFFTKTWGVDFTEGDVTPSYSLANITAEHFSSYLNDTAQRERIHERCKNICPSKDDLSIPNITNNHDKAKEELEQVPKIFMRPDFVLSDPATFSTVLPWSHFSVAGGKSSRDAASSRLLQEKLSHYLDVVEVSIARQISMRSEAFFHAMSSQRELQEQLCEAAGAVRALREHTAGMGRTMSCGPLRALRHTVTRRNCITLHSKLKLMAAVQQTQPTVQLLLSTSEFVGALELINTTKEVLQQELQGIHSFRHLGSQLCEMEKLIDKMMVADFTTYSRSDLNRAFEDDNQVLEKDRLQSLVFGLLRQRKLDFLDIYSEEMMQAAKSIVRQCVVKWVSQIDEIDTDVIVKLQDQMRIKATLGVVRTIVLEVLDSSQRNRAANTCALTDGGSVENEDEEEEEAGLRPGESELAYLTHEGLFISDAIKEAERRSNGTSAQIRAQAREEASGSDSASGTTESSSSREHITNTTSSLPTGGSAAL</sequence>
<dbReference type="Pfam" id="PF10475">
    <property type="entry name" value="Vps54_N"/>
    <property type="match status" value="1"/>
</dbReference>
<evidence type="ECO:0000256" key="6">
    <source>
        <dbReference type="ARBA" id="ARBA00023054"/>
    </source>
</evidence>
<dbReference type="GO" id="GO:0042147">
    <property type="term" value="P:retrograde transport, endosome to Golgi"/>
    <property type="evidence" value="ECO:0007669"/>
    <property type="project" value="InterPro"/>
</dbReference>
<dbReference type="AlphaFoldDB" id="A0AAE0PY56"/>
<feature type="domain" description="Vacuolar protein sorting-associated protein 54 N-terminal" evidence="8">
    <location>
        <begin position="215"/>
        <end position="364"/>
    </location>
</feature>
<dbReference type="PANTHER" id="PTHR12965">
    <property type="entry name" value="VACUOLAR PROTEIN SORTING 54"/>
    <property type="match status" value="1"/>
</dbReference>
<evidence type="ECO:0000256" key="2">
    <source>
        <dbReference type="ARBA" id="ARBA00009150"/>
    </source>
</evidence>
<evidence type="ECO:0000256" key="5">
    <source>
        <dbReference type="ARBA" id="ARBA00023034"/>
    </source>
</evidence>
<gene>
    <name evidence="9" type="ORF">QTP70_005653</name>
</gene>
<dbReference type="GO" id="GO:0005829">
    <property type="term" value="C:cytosol"/>
    <property type="evidence" value="ECO:0007669"/>
    <property type="project" value="GOC"/>
</dbReference>
<dbReference type="InterPro" id="IPR019515">
    <property type="entry name" value="VPS54_N"/>
</dbReference>
<comment type="caution">
    <text evidence="9">The sequence shown here is derived from an EMBL/GenBank/DDBJ whole genome shotgun (WGS) entry which is preliminary data.</text>
</comment>
<reference evidence="9" key="1">
    <citation type="submission" date="2023-06" db="EMBL/GenBank/DDBJ databases">
        <title>Male Hemibagrus guttatus genome.</title>
        <authorList>
            <person name="Bian C."/>
        </authorList>
    </citation>
    <scope>NUCLEOTIDE SEQUENCE</scope>
    <source>
        <strain evidence="9">Male_cb2023</strain>
        <tissue evidence="9">Muscle</tissue>
    </source>
</reference>